<protein>
    <submittedName>
        <fullName evidence="1">Uncharacterized protein</fullName>
    </submittedName>
</protein>
<name>A0A438DNA4_VITVI</name>
<dbReference type="AlphaFoldDB" id="A0A438DNA4"/>
<reference evidence="1 2" key="1">
    <citation type="journal article" date="2018" name="PLoS Genet.">
        <title>Population sequencing reveals clonal diversity and ancestral inbreeding in the grapevine cultivar Chardonnay.</title>
        <authorList>
            <person name="Roach M.J."/>
            <person name="Johnson D.L."/>
            <person name="Bohlmann J."/>
            <person name="van Vuuren H.J."/>
            <person name="Jones S.J."/>
            <person name="Pretorius I.S."/>
            <person name="Schmidt S.A."/>
            <person name="Borneman A.R."/>
        </authorList>
    </citation>
    <scope>NUCLEOTIDE SEQUENCE [LARGE SCALE GENOMIC DNA]</scope>
    <source>
        <strain evidence="2">cv. Chardonnay</strain>
        <tissue evidence="1">Leaf</tissue>
    </source>
</reference>
<proteinExistence type="predicted"/>
<comment type="caution">
    <text evidence="1">The sequence shown here is derived from an EMBL/GenBank/DDBJ whole genome shotgun (WGS) entry which is preliminary data.</text>
</comment>
<evidence type="ECO:0000313" key="2">
    <source>
        <dbReference type="Proteomes" id="UP000288805"/>
    </source>
</evidence>
<dbReference type="EMBL" id="QGNW01001553">
    <property type="protein sequence ID" value="RVW36926.1"/>
    <property type="molecule type" value="Genomic_DNA"/>
</dbReference>
<organism evidence="1 2">
    <name type="scientific">Vitis vinifera</name>
    <name type="common">Grape</name>
    <dbReference type="NCBI Taxonomy" id="29760"/>
    <lineage>
        <taxon>Eukaryota</taxon>
        <taxon>Viridiplantae</taxon>
        <taxon>Streptophyta</taxon>
        <taxon>Embryophyta</taxon>
        <taxon>Tracheophyta</taxon>
        <taxon>Spermatophyta</taxon>
        <taxon>Magnoliopsida</taxon>
        <taxon>eudicotyledons</taxon>
        <taxon>Gunneridae</taxon>
        <taxon>Pentapetalae</taxon>
        <taxon>rosids</taxon>
        <taxon>Vitales</taxon>
        <taxon>Vitaceae</taxon>
        <taxon>Viteae</taxon>
        <taxon>Vitis</taxon>
    </lineage>
</organism>
<sequence>MFGLAILIEVSPRLKQLARILTSFYSKRLILNITLFGKAIFLERVTKQKSLEVNNEDNSFEEGYQVDLGRSVVDICQRNQNSQQSQHRAVVDNLHRHSIEAHCHRPHHCKINVPIGGSSHLSRRYFIAEYSKLFAMIENLLEGIFMTQKSRRFYQSSVQKENIRSGNVPSKGHIARIISRIQEEVEAIQLDGNLILRVLHEMGEALLLLARKKLNTRHPLALKHAK</sequence>
<accession>A0A438DNA4</accession>
<evidence type="ECO:0000313" key="1">
    <source>
        <dbReference type="EMBL" id="RVW36926.1"/>
    </source>
</evidence>
<gene>
    <name evidence="1" type="ORF">CK203_094927</name>
</gene>
<dbReference type="Proteomes" id="UP000288805">
    <property type="component" value="Unassembled WGS sequence"/>
</dbReference>